<keyword evidence="4 6" id="KW-0472">Membrane</keyword>
<protein>
    <recommendedName>
        <fullName evidence="7">O-antigen ligase-related domain-containing protein</fullName>
    </recommendedName>
</protein>
<evidence type="ECO:0000313" key="9">
    <source>
        <dbReference type="Proteomes" id="UP000539146"/>
    </source>
</evidence>
<name>A0A850DVW5_9MICO</name>
<feature type="transmembrane region" description="Helical" evidence="6">
    <location>
        <begin position="399"/>
        <end position="417"/>
    </location>
</feature>
<feature type="transmembrane region" description="Helical" evidence="6">
    <location>
        <begin position="79"/>
        <end position="96"/>
    </location>
</feature>
<keyword evidence="2 6" id="KW-0812">Transmembrane</keyword>
<comment type="subcellular location">
    <subcellularLocation>
        <location evidence="1">Membrane</location>
        <topology evidence="1">Multi-pass membrane protein</topology>
    </subcellularLocation>
</comment>
<gene>
    <name evidence="8" type="ORF">HP467_15745</name>
</gene>
<dbReference type="RefSeq" id="WP_175326756.1">
    <property type="nucleotide sequence ID" value="NZ_BAAAWP010000001.1"/>
</dbReference>
<feature type="transmembrane region" description="Helical" evidence="6">
    <location>
        <begin position="33"/>
        <end position="59"/>
    </location>
</feature>
<evidence type="ECO:0000256" key="2">
    <source>
        <dbReference type="ARBA" id="ARBA00022692"/>
    </source>
</evidence>
<dbReference type="EMBL" id="JABMCG010000125">
    <property type="protein sequence ID" value="NUU29544.1"/>
    <property type="molecule type" value="Genomic_DNA"/>
</dbReference>
<feature type="compositionally biased region" description="Basic and acidic residues" evidence="5">
    <location>
        <begin position="452"/>
        <end position="463"/>
    </location>
</feature>
<feature type="region of interest" description="Disordered" evidence="5">
    <location>
        <begin position="447"/>
        <end position="486"/>
    </location>
</feature>
<feature type="transmembrane region" description="Helical" evidence="6">
    <location>
        <begin position="322"/>
        <end position="346"/>
    </location>
</feature>
<dbReference type="GO" id="GO:0016020">
    <property type="term" value="C:membrane"/>
    <property type="evidence" value="ECO:0007669"/>
    <property type="project" value="UniProtKB-SubCell"/>
</dbReference>
<dbReference type="Proteomes" id="UP000539146">
    <property type="component" value="Unassembled WGS sequence"/>
</dbReference>
<feature type="transmembrane region" description="Helical" evidence="6">
    <location>
        <begin position="277"/>
        <end position="301"/>
    </location>
</feature>
<accession>A0A850DVW5</accession>
<evidence type="ECO:0000256" key="6">
    <source>
        <dbReference type="SAM" id="Phobius"/>
    </source>
</evidence>
<dbReference type="Pfam" id="PF04932">
    <property type="entry name" value="Wzy_C"/>
    <property type="match status" value="1"/>
</dbReference>
<feature type="transmembrane region" description="Helical" evidence="6">
    <location>
        <begin position="211"/>
        <end position="231"/>
    </location>
</feature>
<evidence type="ECO:0000313" key="8">
    <source>
        <dbReference type="EMBL" id="NUU29544.1"/>
    </source>
</evidence>
<feature type="domain" description="O-antigen ligase-related" evidence="7">
    <location>
        <begin position="239"/>
        <end position="379"/>
    </location>
</feature>
<keyword evidence="3 6" id="KW-1133">Transmembrane helix</keyword>
<evidence type="ECO:0000256" key="5">
    <source>
        <dbReference type="SAM" id="MobiDB-lite"/>
    </source>
</evidence>
<feature type="transmembrane region" description="Helical" evidence="6">
    <location>
        <begin position="171"/>
        <end position="191"/>
    </location>
</feature>
<evidence type="ECO:0000259" key="7">
    <source>
        <dbReference type="Pfam" id="PF04932"/>
    </source>
</evidence>
<feature type="transmembrane region" description="Helical" evidence="6">
    <location>
        <begin position="6"/>
        <end position="26"/>
    </location>
</feature>
<proteinExistence type="predicted"/>
<dbReference type="AlphaFoldDB" id="A0A850DVW5"/>
<reference evidence="8 9" key="1">
    <citation type="submission" date="2020-05" db="EMBL/GenBank/DDBJ databases">
        <title>Genome Sequencing of Type Strains.</title>
        <authorList>
            <person name="Lemaire J.F."/>
            <person name="Inderbitzin P."/>
            <person name="Gregorio O.A."/>
            <person name="Collins S.B."/>
            <person name="Wespe N."/>
            <person name="Knight-Connoni V."/>
        </authorList>
    </citation>
    <scope>NUCLEOTIDE SEQUENCE [LARGE SCALE GENOMIC DNA]</scope>
    <source>
        <strain evidence="8 9">DSM 20512</strain>
    </source>
</reference>
<evidence type="ECO:0000256" key="4">
    <source>
        <dbReference type="ARBA" id="ARBA00023136"/>
    </source>
</evidence>
<feature type="transmembrane region" description="Helical" evidence="6">
    <location>
        <begin position="366"/>
        <end position="387"/>
    </location>
</feature>
<comment type="caution">
    <text evidence="8">The sequence shown here is derived from an EMBL/GenBank/DDBJ whole genome shotgun (WGS) entry which is preliminary data.</text>
</comment>
<feature type="transmembrane region" description="Helical" evidence="6">
    <location>
        <begin position="238"/>
        <end position="265"/>
    </location>
</feature>
<organism evidence="8 9">
    <name type="scientific">Curtobacterium citreum</name>
    <dbReference type="NCBI Taxonomy" id="2036"/>
    <lineage>
        <taxon>Bacteria</taxon>
        <taxon>Bacillati</taxon>
        <taxon>Actinomycetota</taxon>
        <taxon>Actinomycetes</taxon>
        <taxon>Micrococcales</taxon>
        <taxon>Microbacteriaceae</taxon>
        <taxon>Curtobacterium</taxon>
    </lineage>
</organism>
<evidence type="ECO:0000256" key="3">
    <source>
        <dbReference type="ARBA" id="ARBA00022989"/>
    </source>
</evidence>
<feature type="transmembrane region" description="Helical" evidence="6">
    <location>
        <begin position="108"/>
        <end position="128"/>
    </location>
</feature>
<evidence type="ECO:0000256" key="1">
    <source>
        <dbReference type="ARBA" id="ARBA00004141"/>
    </source>
</evidence>
<dbReference type="InterPro" id="IPR007016">
    <property type="entry name" value="O-antigen_ligase-rel_domated"/>
</dbReference>
<sequence>MLERVGVVGLVASSVALVAAIVGLSVSYTSMAAIAVVAICAAIFAPRTVFGVSLAWILLIRPGYELVHMNLGGIEISEIDLLPLVATVAALAIPSAEGTGLRGPRFGSIALILAYPAWLLLRFVMLPTVSPIQVSPIVDYRNISMFSVIIPLFFFIQKLGFDSLFRLLMRVAYLACFIAIGAWVLLMLGVLKPANTAFVYFHTASDVRPGGELLVVVLAVTLLVGKAPLIARSRALSFAVVAAEFLVSQTLSMVVAVVAGVIFHAVFHRDGRTAKRVMSAVIVVGVFAGLAVGGVAAGSRFDLGERLGESSAQYRATEFSKLIAVVESSPLTLVAGAGAGSAIAVPNVYTSAIDVKRDTHNSYGNVTLKGGLVALILFVMPVFWSMFRLRGSARTGASALSAALAAILVLTITVPFVWTAPGLTALVALLLGSLSAVRPLEGLRLETGPRVSEPERRSGKRLEPSGGPSKGAHSAGHTSVGLGRSL</sequence>
<feature type="transmembrane region" description="Helical" evidence="6">
    <location>
        <begin position="140"/>
        <end position="159"/>
    </location>
</feature>